<accession>A0A419A8M9</accession>
<comment type="caution">
    <text evidence="2">The sequence shown here is derived from an EMBL/GenBank/DDBJ whole genome shotgun (WGS) entry which is preliminary data.</text>
</comment>
<proteinExistence type="predicted"/>
<keyword evidence="1" id="KW-0472">Membrane</keyword>
<reference evidence="3" key="1">
    <citation type="submission" date="2018-09" db="EMBL/GenBank/DDBJ databases">
        <title>Paracoccus onubensis nov. sp. a moderate halophilic bacterium isolated from Gruta de las Maravillas (Aracena, Spain).</title>
        <authorList>
            <person name="Jurado V."/>
            <person name="Gutierrez-Patricio S."/>
            <person name="Gonzalez-Pimentel J.L."/>
            <person name="Miller A.Z."/>
            <person name="Laiz L."/>
            <person name="Saiz-Jimenez C."/>
        </authorList>
    </citation>
    <scope>NUCLEOTIDE SEQUENCE [LARGE SCALE GENOMIC DNA]</scope>
    <source>
        <strain evidence="3">DSM 26381</strain>
    </source>
</reference>
<name>A0A419A8M9_9RHOB</name>
<dbReference type="Proteomes" id="UP000283587">
    <property type="component" value="Unassembled WGS sequence"/>
</dbReference>
<keyword evidence="1" id="KW-0812">Transmembrane</keyword>
<feature type="transmembrane region" description="Helical" evidence="1">
    <location>
        <begin position="70"/>
        <end position="92"/>
    </location>
</feature>
<protein>
    <submittedName>
        <fullName evidence="2">Uncharacterized protein</fullName>
    </submittedName>
</protein>
<keyword evidence="1" id="KW-1133">Transmembrane helix</keyword>
<gene>
    <name evidence="2" type="ORF">D3P05_07780</name>
</gene>
<keyword evidence="3" id="KW-1185">Reference proteome</keyword>
<sequence length="93" mass="10476">MSDGLTLAQRMRVAAALQDQIVLRLDKSAAHSLIKVLERQAEVMRIIDRQADLDAALANMKAQQDRVEQSVFRVLALLAWTMLFVPMVARWAS</sequence>
<dbReference type="EMBL" id="QZEW01000026">
    <property type="protein sequence ID" value="RJL18232.1"/>
    <property type="molecule type" value="Genomic_DNA"/>
</dbReference>
<evidence type="ECO:0000313" key="3">
    <source>
        <dbReference type="Proteomes" id="UP000283587"/>
    </source>
</evidence>
<organism evidence="2 3">
    <name type="scientific">Paracoccus siganidrum</name>
    <dbReference type="NCBI Taxonomy" id="1276757"/>
    <lineage>
        <taxon>Bacteria</taxon>
        <taxon>Pseudomonadati</taxon>
        <taxon>Pseudomonadota</taxon>
        <taxon>Alphaproteobacteria</taxon>
        <taxon>Rhodobacterales</taxon>
        <taxon>Paracoccaceae</taxon>
        <taxon>Paracoccus</taxon>
    </lineage>
</organism>
<dbReference type="AlphaFoldDB" id="A0A419A8M9"/>
<dbReference type="RefSeq" id="WP_122449300.1">
    <property type="nucleotide sequence ID" value="NZ_QNRC01000013.1"/>
</dbReference>
<evidence type="ECO:0000313" key="2">
    <source>
        <dbReference type="EMBL" id="RJL18232.1"/>
    </source>
</evidence>
<evidence type="ECO:0000256" key="1">
    <source>
        <dbReference type="SAM" id="Phobius"/>
    </source>
</evidence>